<dbReference type="Proteomes" id="UP000236333">
    <property type="component" value="Unassembled WGS sequence"/>
</dbReference>
<gene>
    <name evidence="2" type="ORF">TSOC_015077</name>
</gene>
<protein>
    <submittedName>
        <fullName evidence="2">Uncharacterized protein</fullName>
    </submittedName>
</protein>
<evidence type="ECO:0000256" key="1">
    <source>
        <dbReference type="SAM" id="MobiDB-lite"/>
    </source>
</evidence>
<keyword evidence="3" id="KW-1185">Reference proteome</keyword>
<evidence type="ECO:0000313" key="3">
    <source>
        <dbReference type="Proteomes" id="UP000236333"/>
    </source>
</evidence>
<feature type="region of interest" description="Disordered" evidence="1">
    <location>
        <begin position="1"/>
        <end position="70"/>
    </location>
</feature>
<accession>A0A2J7ZFZ6</accession>
<feature type="compositionally biased region" description="Gly residues" evidence="1">
    <location>
        <begin position="55"/>
        <end position="69"/>
    </location>
</feature>
<sequence length="189" mass="20793">HFSQPLAHPLSPDQHLPGRAGDPRLHEQLPRSARRAGPAVERLSGRRVSRLGSAPGAGGLQSGERGSGGVQREPVLVCQLATPGHPMPALRSGLVQRDIQLRLLQHSVHGQFRAVNQEGRPVYCACVERVNDDRLRRRFSGQGIRRHAAWRGLLCHRLQAGELGPRTTRVPASRQLRLRRCAGCGVLRQ</sequence>
<comment type="caution">
    <text evidence="2">The sequence shown here is derived from an EMBL/GenBank/DDBJ whole genome shotgun (WGS) entry which is preliminary data.</text>
</comment>
<name>A0A2J7ZFZ6_9CHLO</name>
<evidence type="ECO:0000313" key="2">
    <source>
        <dbReference type="EMBL" id="PNG99149.1"/>
    </source>
</evidence>
<dbReference type="EMBL" id="PGGS01003916">
    <property type="protein sequence ID" value="PNG99149.1"/>
    <property type="molecule type" value="Genomic_DNA"/>
</dbReference>
<feature type="non-terminal residue" evidence="2">
    <location>
        <position position="189"/>
    </location>
</feature>
<feature type="non-terminal residue" evidence="2">
    <location>
        <position position="1"/>
    </location>
</feature>
<reference evidence="2 3" key="1">
    <citation type="journal article" date="2017" name="Mol. Biol. Evol.">
        <title>The 4-celled Tetrabaena socialis nuclear genome reveals the essential components for genetic control of cell number at the origin of multicellularity in the volvocine lineage.</title>
        <authorList>
            <person name="Featherston J."/>
            <person name="Arakaki Y."/>
            <person name="Hanschen E.R."/>
            <person name="Ferris P.J."/>
            <person name="Michod R.E."/>
            <person name="Olson B.J.S.C."/>
            <person name="Nozaki H."/>
            <person name="Durand P.M."/>
        </authorList>
    </citation>
    <scope>NUCLEOTIDE SEQUENCE [LARGE SCALE GENOMIC DNA]</scope>
    <source>
        <strain evidence="2 3">NIES-571</strain>
    </source>
</reference>
<dbReference type="AlphaFoldDB" id="A0A2J7ZFZ6"/>
<proteinExistence type="predicted"/>
<organism evidence="2 3">
    <name type="scientific">Tetrabaena socialis</name>
    <dbReference type="NCBI Taxonomy" id="47790"/>
    <lineage>
        <taxon>Eukaryota</taxon>
        <taxon>Viridiplantae</taxon>
        <taxon>Chlorophyta</taxon>
        <taxon>core chlorophytes</taxon>
        <taxon>Chlorophyceae</taxon>
        <taxon>CS clade</taxon>
        <taxon>Chlamydomonadales</taxon>
        <taxon>Tetrabaenaceae</taxon>
        <taxon>Tetrabaena</taxon>
    </lineage>
</organism>